<evidence type="ECO:0000313" key="2">
    <source>
        <dbReference type="EMBL" id="KAG5605991.1"/>
    </source>
</evidence>
<name>A0A9J5Z247_SOLCO</name>
<sequence>MNAHNKTQFTYARINCVLKDSNCDTPSPKILMLAILATCSSSSSTKVCPYFPIDFRSSLLKIKKVFLRLVVGLSAKGLSRFFQRKVRLKGVQNSFRCSEALALAIAWFLQFCISESSNMMAPSGASGSGSGEGAGGSRFRWASELADLFGSSYPANSEAGLNQLAPDSPNPGEPAGRSQK</sequence>
<keyword evidence="3" id="KW-1185">Reference proteome</keyword>
<organism evidence="2 3">
    <name type="scientific">Solanum commersonii</name>
    <name type="common">Commerson's wild potato</name>
    <name type="synonym">Commerson's nightshade</name>
    <dbReference type="NCBI Taxonomy" id="4109"/>
    <lineage>
        <taxon>Eukaryota</taxon>
        <taxon>Viridiplantae</taxon>
        <taxon>Streptophyta</taxon>
        <taxon>Embryophyta</taxon>
        <taxon>Tracheophyta</taxon>
        <taxon>Spermatophyta</taxon>
        <taxon>Magnoliopsida</taxon>
        <taxon>eudicotyledons</taxon>
        <taxon>Gunneridae</taxon>
        <taxon>Pentapetalae</taxon>
        <taxon>asterids</taxon>
        <taxon>lamiids</taxon>
        <taxon>Solanales</taxon>
        <taxon>Solanaceae</taxon>
        <taxon>Solanoideae</taxon>
        <taxon>Solaneae</taxon>
        <taxon>Solanum</taxon>
    </lineage>
</organism>
<proteinExistence type="predicted"/>
<accession>A0A9J5Z247</accession>
<dbReference type="AlphaFoldDB" id="A0A9J5Z247"/>
<evidence type="ECO:0000256" key="1">
    <source>
        <dbReference type="SAM" id="MobiDB-lite"/>
    </source>
</evidence>
<protein>
    <submittedName>
        <fullName evidence="2">Uncharacterized protein</fullName>
    </submittedName>
</protein>
<evidence type="ECO:0000313" key="3">
    <source>
        <dbReference type="Proteomes" id="UP000824120"/>
    </source>
</evidence>
<comment type="caution">
    <text evidence="2">The sequence shown here is derived from an EMBL/GenBank/DDBJ whole genome shotgun (WGS) entry which is preliminary data.</text>
</comment>
<dbReference type="Proteomes" id="UP000824120">
    <property type="component" value="Chromosome 5"/>
</dbReference>
<gene>
    <name evidence="2" type="ORF">H5410_027483</name>
</gene>
<dbReference type="OrthoDB" id="1430658at2759"/>
<reference evidence="2 3" key="1">
    <citation type="submission" date="2020-09" db="EMBL/GenBank/DDBJ databases">
        <title>De no assembly of potato wild relative species, Solanum commersonii.</title>
        <authorList>
            <person name="Cho K."/>
        </authorList>
    </citation>
    <scope>NUCLEOTIDE SEQUENCE [LARGE SCALE GENOMIC DNA]</scope>
    <source>
        <strain evidence="2">LZ3.2</strain>
        <tissue evidence="2">Leaf</tissue>
    </source>
</reference>
<feature type="region of interest" description="Disordered" evidence="1">
    <location>
        <begin position="157"/>
        <end position="180"/>
    </location>
</feature>
<dbReference type="EMBL" id="JACXVP010000005">
    <property type="protein sequence ID" value="KAG5605991.1"/>
    <property type="molecule type" value="Genomic_DNA"/>
</dbReference>